<evidence type="ECO:0000313" key="2">
    <source>
        <dbReference type="EMBL" id="AFP65738.1"/>
    </source>
</evidence>
<name>K9LYW3_9ASPA</name>
<dbReference type="EMBL" id="JW988023">
    <property type="protein sequence ID" value="AFP65738.1"/>
    <property type="molecule type" value="mRNA"/>
</dbReference>
<proteinExistence type="evidence at transcript level"/>
<reference evidence="2" key="1">
    <citation type="journal article" date="2013" name="Gene">
        <title>Transcriptome sequencing and phylogenetic analysis of floral and leaf MIKC(C) MADS-box and R2R3 MYB transcription factors from the monocot Iris fulva.</title>
        <authorList>
            <person name="Ballerini E.S."/>
            <person name="Mockaitis K."/>
            <person name="Arnold M.L."/>
        </authorList>
    </citation>
    <scope>NUCLEOTIDE SEQUENCE</scope>
</reference>
<evidence type="ECO:0000256" key="1">
    <source>
        <dbReference type="SAM" id="MobiDB-lite"/>
    </source>
</evidence>
<sequence length="231" mass="24760">SNGRSKSVANLSHMAQWESARLEAEARLVRETKLRVPSSSEPFHAQSQLLCPPPLSLPLLHNKSSTPPAPCLDVLQACRGVWPKPTGISLAGDIDLESPTSTLNFSENTVPITRVGLGKPMRALDAKDHTMDELPGFTVDTMLFGGEATWLPETSSIRSGSSGGSGFTEMLLGNSDEHNSMERAGDSDNADGDSCAAGNDDDDEEEDNDYWNSLLDLLNSSAPSNWPPPVI</sequence>
<dbReference type="AlphaFoldDB" id="K9LYW3"/>
<feature type="non-terminal residue" evidence="2">
    <location>
        <position position="1"/>
    </location>
</feature>
<protein>
    <submittedName>
        <fullName evidence="2">R2R3 MYB</fullName>
    </submittedName>
</protein>
<feature type="region of interest" description="Disordered" evidence="1">
    <location>
        <begin position="154"/>
        <end position="211"/>
    </location>
</feature>
<accession>K9LYW3</accession>
<feature type="compositionally biased region" description="Acidic residues" evidence="1">
    <location>
        <begin position="199"/>
        <end position="209"/>
    </location>
</feature>
<organism evidence="2">
    <name type="scientific">Iris fulva</name>
    <dbReference type="NCBI Taxonomy" id="92176"/>
    <lineage>
        <taxon>Eukaryota</taxon>
        <taxon>Viridiplantae</taxon>
        <taxon>Streptophyta</taxon>
        <taxon>Embryophyta</taxon>
        <taxon>Tracheophyta</taxon>
        <taxon>Spermatophyta</taxon>
        <taxon>Magnoliopsida</taxon>
        <taxon>Liliopsida</taxon>
        <taxon>Asparagales</taxon>
        <taxon>Iridaceae</taxon>
        <taxon>Iridoideae</taxon>
        <taxon>Irideae</taxon>
        <taxon>Iris</taxon>
    </lineage>
</organism>
<feature type="compositionally biased region" description="Basic and acidic residues" evidence="1">
    <location>
        <begin position="175"/>
        <end position="186"/>
    </location>
</feature>